<dbReference type="GO" id="GO:0019563">
    <property type="term" value="P:glycerol catabolic process"/>
    <property type="evidence" value="ECO:0007669"/>
    <property type="project" value="TreeGrafter"/>
</dbReference>
<gene>
    <name evidence="7" type="primary">glpK_2</name>
    <name evidence="7" type="ORF">NCTC12195_02306</name>
</gene>
<dbReference type="InterPro" id="IPR043129">
    <property type="entry name" value="ATPase_NBD"/>
</dbReference>
<evidence type="ECO:0000313" key="8">
    <source>
        <dbReference type="Proteomes" id="UP000255277"/>
    </source>
</evidence>
<organism evidence="7 8">
    <name type="scientific">Staphylococcus gallinarum</name>
    <dbReference type="NCBI Taxonomy" id="1293"/>
    <lineage>
        <taxon>Bacteria</taxon>
        <taxon>Bacillati</taxon>
        <taxon>Bacillota</taxon>
        <taxon>Bacilli</taxon>
        <taxon>Bacillales</taxon>
        <taxon>Staphylococcaceae</taxon>
        <taxon>Staphylococcus</taxon>
    </lineage>
</organism>
<dbReference type="EMBL" id="UHDK01000001">
    <property type="protein sequence ID" value="SUM32857.1"/>
    <property type="molecule type" value="Genomic_DNA"/>
</dbReference>
<evidence type="ECO:0000313" key="7">
    <source>
        <dbReference type="EMBL" id="SUM32857.1"/>
    </source>
</evidence>
<keyword evidence="5" id="KW-0067">ATP-binding</keyword>
<accession>A0A380FF64</accession>
<reference evidence="7 8" key="1">
    <citation type="submission" date="2018-06" db="EMBL/GenBank/DDBJ databases">
        <authorList>
            <consortium name="Pathogen Informatics"/>
            <person name="Doyle S."/>
        </authorList>
    </citation>
    <scope>NUCLEOTIDE SEQUENCE [LARGE SCALE GENOMIC DNA]</scope>
    <source>
        <strain evidence="7 8">NCTC12195</strain>
    </source>
</reference>
<name>A0A380FF64_STAGA</name>
<keyword evidence="4 7" id="KW-0418">Kinase</keyword>
<dbReference type="GO" id="GO:0005524">
    <property type="term" value="F:ATP binding"/>
    <property type="evidence" value="ECO:0007669"/>
    <property type="project" value="UniProtKB-KW"/>
</dbReference>
<keyword evidence="2 7" id="KW-0808">Transferase</keyword>
<evidence type="ECO:0000256" key="4">
    <source>
        <dbReference type="ARBA" id="ARBA00022777"/>
    </source>
</evidence>
<dbReference type="GO" id="GO:0004370">
    <property type="term" value="F:glycerol kinase activity"/>
    <property type="evidence" value="ECO:0007669"/>
    <property type="project" value="UniProtKB-EC"/>
</dbReference>
<dbReference type="AlphaFoldDB" id="A0A380FF64"/>
<dbReference type="GO" id="GO:0005829">
    <property type="term" value="C:cytosol"/>
    <property type="evidence" value="ECO:0007669"/>
    <property type="project" value="TreeGrafter"/>
</dbReference>
<keyword evidence="3" id="KW-0547">Nucleotide-binding</keyword>
<protein>
    <submittedName>
        <fullName evidence="7">Glycerol kinase</fullName>
        <ecNumber evidence="7">2.7.1.30</ecNumber>
    </submittedName>
</protein>
<dbReference type="InterPro" id="IPR018485">
    <property type="entry name" value="FGGY_C"/>
</dbReference>
<evidence type="ECO:0000256" key="1">
    <source>
        <dbReference type="ARBA" id="ARBA00009156"/>
    </source>
</evidence>
<dbReference type="Gene3D" id="3.30.420.40">
    <property type="match status" value="1"/>
</dbReference>
<dbReference type="Pfam" id="PF02782">
    <property type="entry name" value="FGGY_C"/>
    <property type="match status" value="1"/>
</dbReference>
<dbReference type="PANTHER" id="PTHR10196:SF69">
    <property type="entry name" value="GLYCEROL KINASE"/>
    <property type="match status" value="1"/>
</dbReference>
<evidence type="ECO:0000256" key="2">
    <source>
        <dbReference type="ARBA" id="ARBA00022679"/>
    </source>
</evidence>
<proteinExistence type="inferred from homology"/>
<dbReference type="SUPFAM" id="SSF53067">
    <property type="entry name" value="Actin-like ATPase domain"/>
    <property type="match status" value="1"/>
</dbReference>
<evidence type="ECO:0000256" key="5">
    <source>
        <dbReference type="ARBA" id="ARBA00022840"/>
    </source>
</evidence>
<feature type="domain" description="Carbohydrate kinase FGGY C-terminal" evidence="6">
    <location>
        <begin position="3"/>
        <end position="61"/>
    </location>
</feature>
<comment type="similarity">
    <text evidence="1">Belongs to the FGGY kinase family.</text>
</comment>
<sequence>MFLEAMEKDSDIEVNNLRVDGGAVKNNFIMQFQSDLLNVGVERPEINETTALGAAYLAGLAVGFWDSKDEIANRWKLEKEFKPDMEEKEREKLYKGWKKAVEATQVF</sequence>
<dbReference type="Proteomes" id="UP000255277">
    <property type="component" value="Unassembled WGS sequence"/>
</dbReference>
<evidence type="ECO:0000259" key="6">
    <source>
        <dbReference type="Pfam" id="PF02782"/>
    </source>
</evidence>
<dbReference type="PANTHER" id="PTHR10196">
    <property type="entry name" value="SUGAR KINASE"/>
    <property type="match status" value="1"/>
</dbReference>
<dbReference type="EC" id="2.7.1.30" evidence="7"/>
<evidence type="ECO:0000256" key="3">
    <source>
        <dbReference type="ARBA" id="ARBA00022741"/>
    </source>
</evidence>